<accession>A0A238KX66</accession>
<protein>
    <submittedName>
        <fullName evidence="2">Uncharacterized protein</fullName>
    </submittedName>
</protein>
<keyword evidence="1" id="KW-0812">Transmembrane</keyword>
<feature type="transmembrane region" description="Helical" evidence="1">
    <location>
        <begin position="110"/>
        <end position="129"/>
    </location>
</feature>
<dbReference type="RefSeq" id="WP_094022366.1">
    <property type="nucleotide sequence ID" value="NZ_FXYF01000011.1"/>
</dbReference>
<feature type="transmembrane region" description="Helical" evidence="1">
    <location>
        <begin position="12"/>
        <end position="34"/>
    </location>
</feature>
<reference evidence="2 3" key="1">
    <citation type="submission" date="2017-05" db="EMBL/GenBank/DDBJ databases">
        <authorList>
            <person name="Song R."/>
            <person name="Chenine A.L."/>
            <person name="Ruprecht R.M."/>
        </authorList>
    </citation>
    <scope>NUCLEOTIDE SEQUENCE [LARGE SCALE GENOMIC DNA]</scope>
    <source>
        <strain evidence="2 3">CECT 8898</strain>
    </source>
</reference>
<dbReference type="EMBL" id="FXYF01000011">
    <property type="protein sequence ID" value="SMX47161.1"/>
    <property type="molecule type" value="Genomic_DNA"/>
</dbReference>
<name>A0A238KX66_9RHOB</name>
<feature type="transmembrane region" description="Helical" evidence="1">
    <location>
        <begin position="40"/>
        <end position="59"/>
    </location>
</feature>
<proteinExistence type="predicted"/>
<dbReference type="AlphaFoldDB" id="A0A238KX66"/>
<keyword evidence="1" id="KW-1133">Transmembrane helix</keyword>
<evidence type="ECO:0000256" key="1">
    <source>
        <dbReference type="SAM" id="Phobius"/>
    </source>
</evidence>
<dbReference type="Proteomes" id="UP000207598">
    <property type="component" value="Unassembled WGS sequence"/>
</dbReference>
<keyword evidence="1" id="KW-0472">Membrane</keyword>
<gene>
    <name evidence="2" type="ORF">MAA8898_03585</name>
</gene>
<keyword evidence="3" id="KW-1185">Reference proteome</keyword>
<evidence type="ECO:0000313" key="2">
    <source>
        <dbReference type="EMBL" id="SMX47161.1"/>
    </source>
</evidence>
<feature type="transmembrane region" description="Helical" evidence="1">
    <location>
        <begin position="71"/>
        <end position="95"/>
    </location>
</feature>
<organism evidence="2 3">
    <name type="scientific">Maliponia aquimaris</name>
    <dbReference type="NCBI Taxonomy" id="1673631"/>
    <lineage>
        <taxon>Bacteria</taxon>
        <taxon>Pseudomonadati</taxon>
        <taxon>Pseudomonadota</taxon>
        <taxon>Alphaproteobacteria</taxon>
        <taxon>Rhodobacterales</taxon>
        <taxon>Paracoccaceae</taxon>
        <taxon>Maliponia</taxon>
    </lineage>
</organism>
<evidence type="ECO:0000313" key="3">
    <source>
        <dbReference type="Proteomes" id="UP000207598"/>
    </source>
</evidence>
<dbReference type="OrthoDB" id="7877055at2"/>
<sequence length="143" mass="15241">MHRILSAGLSYGLIVFGFGFVLGTLRTILLLPYVSPVTAVLIELPFMLIISWLVARFLVDRRQVPARSGARVAMGALGFAVLMAGEFLLAAALFGLPPATYLAAMLRPDALPGLAGQLVFAAIPLLLLLRQDRGHSGRDGTQA</sequence>